<feature type="region of interest" description="Disordered" evidence="1">
    <location>
        <begin position="202"/>
        <end position="273"/>
    </location>
</feature>
<gene>
    <name evidence="3" type="ORF">FBUS_07971</name>
</gene>
<evidence type="ECO:0000256" key="1">
    <source>
        <dbReference type="SAM" id="MobiDB-lite"/>
    </source>
</evidence>
<dbReference type="InterPro" id="IPR036388">
    <property type="entry name" value="WH-like_DNA-bd_sf"/>
</dbReference>
<dbReference type="PANTHER" id="PTHR10878:SF25">
    <property type="entry name" value="SEGMENT POLARITY PROTEIN DISHEVELLED"/>
    <property type="match status" value="1"/>
</dbReference>
<feature type="compositionally biased region" description="Low complexity" evidence="1">
    <location>
        <begin position="338"/>
        <end position="350"/>
    </location>
</feature>
<dbReference type="OrthoDB" id="10031689at2759"/>
<protein>
    <submittedName>
        <fullName evidence="3">Segment polarity protein dishevelled DVL-3</fullName>
    </submittedName>
</protein>
<dbReference type="Pfam" id="PF00610">
    <property type="entry name" value="DEP"/>
    <property type="match status" value="1"/>
</dbReference>
<keyword evidence="4" id="KW-1185">Reference proteome</keyword>
<dbReference type="PANTHER" id="PTHR10878">
    <property type="entry name" value="SEGMENT POLARITY PROTEIN DISHEVELLED"/>
    <property type="match status" value="1"/>
</dbReference>
<feature type="compositionally biased region" description="Polar residues" evidence="1">
    <location>
        <begin position="432"/>
        <end position="444"/>
    </location>
</feature>
<dbReference type="GO" id="GO:0005109">
    <property type="term" value="F:frizzled binding"/>
    <property type="evidence" value="ECO:0007669"/>
    <property type="project" value="TreeGrafter"/>
</dbReference>
<evidence type="ECO:0000313" key="3">
    <source>
        <dbReference type="EMBL" id="KAA0189092.1"/>
    </source>
</evidence>
<dbReference type="SUPFAM" id="SSF46785">
    <property type="entry name" value="Winged helix' DNA-binding domain"/>
    <property type="match status" value="1"/>
</dbReference>
<feature type="region of interest" description="Disordered" evidence="1">
    <location>
        <begin position="337"/>
        <end position="356"/>
    </location>
</feature>
<dbReference type="PROSITE" id="PS50186">
    <property type="entry name" value="DEP"/>
    <property type="match status" value="1"/>
</dbReference>
<dbReference type="EMBL" id="LUCM01008000">
    <property type="protein sequence ID" value="KAA0189092.1"/>
    <property type="molecule type" value="Genomic_DNA"/>
</dbReference>
<proteinExistence type="predicted"/>
<feature type="compositionally biased region" description="Polar residues" evidence="1">
    <location>
        <begin position="409"/>
        <end position="419"/>
    </location>
</feature>
<accession>A0A8E0RTU8</accession>
<feature type="region of interest" description="Disordered" evidence="1">
    <location>
        <begin position="299"/>
        <end position="331"/>
    </location>
</feature>
<feature type="domain" description="DEP" evidence="2">
    <location>
        <begin position="1"/>
        <end position="53"/>
    </location>
</feature>
<evidence type="ECO:0000313" key="4">
    <source>
        <dbReference type="Proteomes" id="UP000728185"/>
    </source>
</evidence>
<dbReference type="AlphaFoldDB" id="A0A8E0RTU8"/>
<reference evidence="3" key="1">
    <citation type="submission" date="2019-05" db="EMBL/GenBank/DDBJ databases">
        <title>Annotation for the trematode Fasciolopsis buski.</title>
        <authorList>
            <person name="Choi Y.-J."/>
        </authorList>
    </citation>
    <scope>NUCLEOTIDE SEQUENCE</scope>
    <source>
        <strain evidence="3">HT</strain>
        <tissue evidence="3">Whole worm</tissue>
    </source>
</reference>
<sequence>GSDLVDWLYRHLDGFPDRRSARKYAANLLKAGYIRHTVNKTTFSEQCYYVFRDLEGHLSCLSLEEVDSVSEVGALPPPNWGHNTTSTNLTVAPGGPTQPGTDFGGAGPPHMTSTPGTNHHHHHLHLHNPNLSSGLPVNADCTGGGTNSSQYSSVPPPAAPPAASGSGASHFHPISPPPLAAPIQQLIADGQDAAAAAAMGAMGGVKSNGPRGPSTPTTRLTTNGVSGYSTSSSSTDSELHQFGRDAVPPPPPPSANRGAKPLQGDLVHGGFALNPVDPHINSFIRSPNQTLPTPQMASIAVQPAPPPCTYSQGRAASAPQPRPYTLGSSGCGMSAVDTTTASSTASSSTSEGPRRVVSHTTGVIHTNPADNQARLGFGLGALDTRDPSQNTATSSKSSSTTSGSSNSSCAPLNSQSIPSGPTPPHSRLVHVTNGSGPLTSQSTSAPPPPPPRISTAISGFTLTSRP</sequence>
<dbReference type="InterPro" id="IPR015506">
    <property type="entry name" value="Dsh/Dvl-rel"/>
</dbReference>
<feature type="compositionally biased region" description="Low complexity" evidence="1">
    <location>
        <begin position="388"/>
        <end position="408"/>
    </location>
</feature>
<feature type="region of interest" description="Disordered" evidence="1">
    <location>
        <begin position="379"/>
        <end position="466"/>
    </location>
</feature>
<feature type="region of interest" description="Disordered" evidence="1">
    <location>
        <begin position="92"/>
        <end position="180"/>
    </location>
</feature>
<organism evidence="3 4">
    <name type="scientific">Fasciolopsis buskii</name>
    <dbReference type="NCBI Taxonomy" id="27845"/>
    <lineage>
        <taxon>Eukaryota</taxon>
        <taxon>Metazoa</taxon>
        <taxon>Spiralia</taxon>
        <taxon>Lophotrochozoa</taxon>
        <taxon>Platyhelminthes</taxon>
        <taxon>Trematoda</taxon>
        <taxon>Digenea</taxon>
        <taxon>Plagiorchiida</taxon>
        <taxon>Echinostomata</taxon>
        <taxon>Echinostomatoidea</taxon>
        <taxon>Fasciolidae</taxon>
        <taxon>Fasciolopsis</taxon>
    </lineage>
</organism>
<dbReference type="InterPro" id="IPR036390">
    <property type="entry name" value="WH_DNA-bd_sf"/>
</dbReference>
<comment type="caution">
    <text evidence="3">The sequence shown here is derived from an EMBL/GenBank/DDBJ whole genome shotgun (WGS) entry which is preliminary data.</text>
</comment>
<dbReference type="SMART" id="SM00049">
    <property type="entry name" value="DEP"/>
    <property type="match status" value="1"/>
</dbReference>
<dbReference type="GO" id="GO:0035556">
    <property type="term" value="P:intracellular signal transduction"/>
    <property type="evidence" value="ECO:0007669"/>
    <property type="project" value="InterPro"/>
</dbReference>
<name>A0A8E0RTU8_9TREM</name>
<dbReference type="GO" id="GO:0060070">
    <property type="term" value="P:canonical Wnt signaling pathway"/>
    <property type="evidence" value="ECO:0007669"/>
    <property type="project" value="TreeGrafter"/>
</dbReference>
<feature type="compositionally biased region" description="Polar residues" evidence="1">
    <location>
        <begin position="455"/>
        <end position="466"/>
    </location>
</feature>
<feature type="compositionally biased region" description="Low complexity" evidence="1">
    <location>
        <begin position="221"/>
        <end position="236"/>
    </location>
</feature>
<dbReference type="Proteomes" id="UP000728185">
    <property type="component" value="Unassembled WGS sequence"/>
</dbReference>
<dbReference type="InterPro" id="IPR000591">
    <property type="entry name" value="DEP_dom"/>
</dbReference>
<evidence type="ECO:0000259" key="2">
    <source>
        <dbReference type="PROSITE" id="PS50186"/>
    </source>
</evidence>
<dbReference type="CDD" id="cd04438">
    <property type="entry name" value="DEP_dishevelled"/>
    <property type="match status" value="1"/>
</dbReference>
<dbReference type="Gene3D" id="1.10.10.10">
    <property type="entry name" value="Winged helix-like DNA-binding domain superfamily/Winged helix DNA-binding domain"/>
    <property type="match status" value="1"/>
</dbReference>
<dbReference type="GO" id="GO:0005829">
    <property type="term" value="C:cytosol"/>
    <property type="evidence" value="ECO:0007669"/>
    <property type="project" value="TreeGrafter"/>
</dbReference>
<feature type="non-terminal residue" evidence="3">
    <location>
        <position position="1"/>
    </location>
</feature>